<dbReference type="Pfam" id="PF12937">
    <property type="entry name" value="F-box-like"/>
    <property type="match status" value="1"/>
</dbReference>
<dbReference type="Gene3D" id="3.80.10.10">
    <property type="entry name" value="Ribonuclease Inhibitor"/>
    <property type="match status" value="1"/>
</dbReference>
<organism evidence="3">
    <name type="scientific">Setaria italica</name>
    <name type="common">Foxtail millet</name>
    <name type="synonym">Panicum italicum</name>
    <dbReference type="NCBI Taxonomy" id="4555"/>
    <lineage>
        <taxon>Eukaryota</taxon>
        <taxon>Viridiplantae</taxon>
        <taxon>Streptophyta</taxon>
        <taxon>Embryophyta</taxon>
        <taxon>Tracheophyta</taxon>
        <taxon>Spermatophyta</taxon>
        <taxon>Magnoliopsida</taxon>
        <taxon>Liliopsida</taxon>
        <taxon>Poales</taxon>
        <taxon>Poaceae</taxon>
        <taxon>PACMAD clade</taxon>
        <taxon>Panicoideae</taxon>
        <taxon>Panicodae</taxon>
        <taxon>Paniceae</taxon>
        <taxon>Cenchrinae</taxon>
        <taxon>Setaria</taxon>
    </lineage>
</organism>
<dbReference type="InterPro" id="IPR001810">
    <property type="entry name" value="F-box_dom"/>
</dbReference>
<dbReference type="PANTHER" id="PTHR38926">
    <property type="entry name" value="F-BOX DOMAIN CONTAINING PROTEIN, EXPRESSED"/>
    <property type="match status" value="1"/>
</dbReference>
<proteinExistence type="predicted"/>
<gene>
    <name evidence="3" type="ORF">SETIT_6G032800v2</name>
</gene>
<dbReference type="EMBL" id="CM003533">
    <property type="protein sequence ID" value="RCV29695.1"/>
    <property type="molecule type" value="Genomic_DNA"/>
</dbReference>
<evidence type="ECO:0000313" key="3">
    <source>
        <dbReference type="EMBL" id="RCV29695.1"/>
    </source>
</evidence>
<dbReference type="OrthoDB" id="2095648at2759"/>
<dbReference type="SUPFAM" id="SSF52047">
    <property type="entry name" value="RNI-like"/>
    <property type="match status" value="1"/>
</dbReference>
<dbReference type="Gene3D" id="1.20.1280.50">
    <property type="match status" value="1"/>
</dbReference>
<dbReference type="PANTHER" id="PTHR38926:SF74">
    <property type="entry name" value="OS08G0193600 PROTEIN"/>
    <property type="match status" value="1"/>
</dbReference>
<feature type="domain" description="F-box" evidence="2">
    <location>
        <begin position="31"/>
        <end position="76"/>
    </location>
</feature>
<name>A0A368RHL0_SETIT</name>
<accession>A0A368RHL0</accession>
<feature type="region of interest" description="Disordered" evidence="1">
    <location>
        <begin position="389"/>
        <end position="410"/>
    </location>
</feature>
<sequence length="430" mass="49165">MPSGASLFPSPPRRRRRRTETPQQPPEERDWAELPRDAVATVLGKLPVDGVLAGPAQVCRSWRHAAAEEPALWRRVEARFGAGLAAARLAVWRSAGRCEAFEAVRVADDRILLYLAAWLSCLKSLCLVSCYSVSSEGFIEAIQGFPLLEKLELSLCKNIYGEAIEAAGKACPHMKRFRLSNDRFYSFEDECINDQEAHGISTMRELRSLQLFANNLTNRGLAAILHSCPHLECLDIRHCFNVELDAALKVKCSRIKTLRLPNDITDDYEFEVKSPIRLNSKRSNFDDDDGDQNTYDPKSYYGDWNTYDPFKSYGEWNTYFLFRDHALAYDPSESDDDVLDDYEMYQIEDEDVDEPIDEPSMRMEEPGEIPEDEEAMMLDYDAILYEQELDEHKPDEDRLQRGDDQKALEEGADVLKSVAVEFHKQVHADE</sequence>
<dbReference type="STRING" id="4555.A0A368RHL0"/>
<dbReference type="InterPro" id="IPR032675">
    <property type="entry name" value="LRR_dom_sf"/>
</dbReference>
<reference evidence="3" key="1">
    <citation type="journal article" date="2012" name="Nat. Biotechnol.">
        <title>Reference genome sequence of the model plant Setaria.</title>
        <authorList>
            <person name="Bennetzen J.L."/>
            <person name="Schmutz J."/>
            <person name="Wang H."/>
            <person name="Percifield R."/>
            <person name="Hawkins J."/>
            <person name="Pontaroli A.C."/>
            <person name="Estep M."/>
            <person name="Feng L."/>
            <person name="Vaughn J.N."/>
            <person name="Grimwood J."/>
            <person name="Jenkins J."/>
            <person name="Barry K."/>
            <person name="Lindquist E."/>
            <person name="Hellsten U."/>
            <person name="Deshpande S."/>
            <person name="Wang X."/>
            <person name="Wu X."/>
            <person name="Mitros T."/>
            <person name="Triplett J."/>
            <person name="Yang X."/>
            <person name="Ye C.Y."/>
            <person name="Mauro-Herrera M."/>
            <person name="Wang L."/>
            <person name="Li P."/>
            <person name="Sharma M."/>
            <person name="Sharma R."/>
            <person name="Ronald P.C."/>
            <person name="Panaud O."/>
            <person name="Kellogg E.A."/>
            <person name="Brutnell T.P."/>
            <person name="Doust A.N."/>
            <person name="Tuskan G.A."/>
            <person name="Rokhsar D."/>
            <person name="Devos K.M."/>
        </authorList>
    </citation>
    <scope>NUCLEOTIDE SEQUENCE [LARGE SCALE GENOMIC DNA]</scope>
    <source>
        <strain evidence="3">Yugu1</strain>
    </source>
</reference>
<dbReference type="AlphaFoldDB" id="A0A368RHL0"/>
<evidence type="ECO:0000259" key="2">
    <source>
        <dbReference type="Pfam" id="PF12937"/>
    </source>
</evidence>
<reference evidence="3" key="2">
    <citation type="submission" date="2015-07" db="EMBL/GenBank/DDBJ databases">
        <authorList>
            <person name="Noorani M."/>
        </authorList>
    </citation>
    <scope>NUCLEOTIDE SEQUENCE</scope>
    <source>
        <strain evidence="3">Yugu1</strain>
    </source>
</reference>
<dbReference type="InterPro" id="IPR036047">
    <property type="entry name" value="F-box-like_dom_sf"/>
</dbReference>
<protein>
    <recommendedName>
        <fullName evidence="2">F-box domain-containing protein</fullName>
    </recommendedName>
</protein>
<dbReference type="SUPFAM" id="SSF81383">
    <property type="entry name" value="F-box domain"/>
    <property type="match status" value="1"/>
</dbReference>
<feature type="compositionally biased region" description="Basic and acidic residues" evidence="1">
    <location>
        <begin position="390"/>
        <end position="409"/>
    </location>
</feature>
<evidence type="ECO:0000256" key="1">
    <source>
        <dbReference type="SAM" id="MobiDB-lite"/>
    </source>
</evidence>
<feature type="region of interest" description="Disordered" evidence="1">
    <location>
        <begin position="1"/>
        <end position="30"/>
    </location>
</feature>